<dbReference type="PANTHER" id="PTHR30404:SF0">
    <property type="entry name" value="N-ACETYLMURAMOYL-L-ALANINE AMIDASE AMIC"/>
    <property type="match status" value="1"/>
</dbReference>
<feature type="compositionally biased region" description="Low complexity" evidence="2">
    <location>
        <begin position="295"/>
        <end position="306"/>
    </location>
</feature>
<evidence type="ECO:0000256" key="1">
    <source>
        <dbReference type="ARBA" id="ARBA00022801"/>
    </source>
</evidence>
<dbReference type="InterPro" id="IPR050695">
    <property type="entry name" value="N-acetylmuramoyl_amidase_3"/>
</dbReference>
<keyword evidence="5" id="KW-1185">Reference proteome</keyword>
<dbReference type="SMART" id="SM00646">
    <property type="entry name" value="Ami_3"/>
    <property type="match status" value="1"/>
</dbReference>
<sequence>MAVNKTVFLKAQKVLIAIDWGHGPGTPGKETPYIQSLGRKIQEEEFNIPAAKALAAALQAQGFKTMFTADESYDTPLATRVKRANAAGADIFISIHFNAMGHTFGYSTAKGFSAHIQQGMSKTSSAYKLASLMVQELAAGTPQVNRGVVFQPLYVTRWTNMPAVLVELGFMDDPFEAGLMLQKSFHQEVAMELTKAVNRYTGLPYSGGAVQAAKPVAREYLMLDDQGAGVRAMQDYYKKAGYKITVDSIFGKDTKAVVVAFQTKYGLKPDGVHGTATAAKLAEVIATLGNPKPKPVVTPAKPNPVTKPKEEKPMAKSNEPSKWAKETIDKAKEIGVTDGTNLHGTPTREETIVIAMRAAGLAPRLK</sequence>
<feature type="domain" description="MurNAc-LAA" evidence="3">
    <location>
        <begin position="81"/>
        <end position="198"/>
    </location>
</feature>
<dbReference type="Gene3D" id="3.40.630.40">
    <property type="entry name" value="Zn-dependent exopeptidases"/>
    <property type="match status" value="1"/>
</dbReference>
<accession>A0ABR8WA77</accession>
<keyword evidence="1" id="KW-0378">Hydrolase</keyword>
<dbReference type="InterPro" id="IPR036366">
    <property type="entry name" value="PGBDSf"/>
</dbReference>
<feature type="region of interest" description="Disordered" evidence="2">
    <location>
        <begin position="293"/>
        <end position="327"/>
    </location>
</feature>
<reference evidence="4 5" key="1">
    <citation type="submission" date="2020-08" db="EMBL/GenBank/DDBJ databases">
        <title>A Genomic Blueprint of the Chicken Gut Microbiome.</title>
        <authorList>
            <person name="Gilroy R."/>
            <person name="Ravi A."/>
            <person name="Getino M."/>
            <person name="Pursley I."/>
            <person name="Horton D.L."/>
            <person name="Alikhan N.-F."/>
            <person name="Baker D."/>
            <person name="Gharbi K."/>
            <person name="Hall N."/>
            <person name="Watson M."/>
            <person name="Adriaenssens E.M."/>
            <person name="Foster-Nyarko E."/>
            <person name="Jarju S."/>
            <person name="Secka A."/>
            <person name="Antonio M."/>
            <person name="Oren A."/>
            <person name="Chaudhuri R."/>
            <person name="La Ragione R.M."/>
            <person name="Hildebrand F."/>
            <person name="Pallen M.J."/>
        </authorList>
    </citation>
    <scope>NUCLEOTIDE SEQUENCE [LARGE SCALE GENOMIC DNA]</scope>
    <source>
        <strain evidence="4 5">Sa1BUA13</strain>
    </source>
</reference>
<gene>
    <name evidence="4" type="ORF">H9630_03645</name>
</gene>
<name>A0ABR8WA77_9BACL</name>
<dbReference type="CDD" id="cd02696">
    <property type="entry name" value="MurNAc-LAA"/>
    <property type="match status" value="1"/>
</dbReference>
<dbReference type="PANTHER" id="PTHR30404">
    <property type="entry name" value="N-ACETYLMURAMOYL-L-ALANINE AMIDASE"/>
    <property type="match status" value="1"/>
</dbReference>
<dbReference type="Proteomes" id="UP000658980">
    <property type="component" value="Unassembled WGS sequence"/>
</dbReference>
<evidence type="ECO:0000259" key="3">
    <source>
        <dbReference type="SMART" id="SM00646"/>
    </source>
</evidence>
<dbReference type="RefSeq" id="WP_191714111.1">
    <property type="nucleotide sequence ID" value="NZ_JACSPU010000001.1"/>
</dbReference>
<dbReference type="Gene3D" id="1.10.101.10">
    <property type="entry name" value="PGBD-like superfamily/PGBD"/>
    <property type="match status" value="1"/>
</dbReference>
<dbReference type="Pfam" id="PF01471">
    <property type="entry name" value="PG_binding_1"/>
    <property type="match status" value="1"/>
</dbReference>
<dbReference type="SUPFAM" id="SSF53187">
    <property type="entry name" value="Zn-dependent exopeptidases"/>
    <property type="match status" value="1"/>
</dbReference>
<proteinExistence type="predicted"/>
<evidence type="ECO:0000313" key="5">
    <source>
        <dbReference type="Proteomes" id="UP000658980"/>
    </source>
</evidence>
<organism evidence="4 5">
    <name type="scientific">Planococcus wigleyi</name>
    <dbReference type="NCBI Taxonomy" id="2762216"/>
    <lineage>
        <taxon>Bacteria</taxon>
        <taxon>Bacillati</taxon>
        <taxon>Bacillota</taxon>
        <taxon>Bacilli</taxon>
        <taxon>Bacillales</taxon>
        <taxon>Caryophanaceae</taxon>
        <taxon>Planococcus</taxon>
    </lineage>
</organism>
<dbReference type="InterPro" id="IPR002508">
    <property type="entry name" value="MurNAc-LAA_cat"/>
</dbReference>
<protein>
    <submittedName>
        <fullName evidence="4">N-acetylmuramoyl-L-alanine amidase</fullName>
    </submittedName>
</protein>
<dbReference type="Pfam" id="PF01520">
    <property type="entry name" value="Amidase_3"/>
    <property type="match status" value="1"/>
</dbReference>
<dbReference type="EMBL" id="JACSPU010000001">
    <property type="protein sequence ID" value="MBD8013902.1"/>
    <property type="molecule type" value="Genomic_DNA"/>
</dbReference>
<comment type="caution">
    <text evidence="4">The sequence shown here is derived from an EMBL/GenBank/DDBJ whole genome shotgun (WGS) entry which is preliminary data.</text>
</comment>
<dbReference type="SUPFAM" id="SSF47090">
    <property type="entry name" value="PGBD-like"/>
    <property type="match status" value="1"/>
</dbReference>
<dbReference type="InterPro" id="IPR036365">
    <property type="entry name" value="PGBD-like_sf"/>
</dbReference>
<evidence type="ECO:0000256" key="2">
    <source>
        <dbReference type="SAM" id="MobiDB-lite"/>
    </source>
</evidence>
<dbReference type="InterPro" id="IPR002477">
    <property type="entry name" value="Peptidoglycan-bd-like"/>
</dbReference>
<evidence type="ECO:0000313" key="4">
    <source>
        <dbReference type="EMBL" id="MBD8013902.1"/>
    </source>
</evidence>